<dbReference type="SMART" id="SM00054">
    <property type="entry name" value="EFh"/>
    <property type="match status" value="4"/>
</dbReference>
<dbReference type="InterPro" id="IPR050230">
    <property type="entry name" value="CALM/Myosin/TropC-like"/>
</dbReference>
<keyword evidence="1" id="KW-0677">Repeat</keyword>
<name>A0AAW1VBU4_9CUCU</name>
<keyword evidence="5" id="KW-1185">Reference proteome</keyword>
<proteinExistence type="predicted"/>
<dbReference type="GO" id="GO:0016460">
    <property type="term" value="C:myosin II complex"/>
    <property type="evidence" value="ECO:0007669"/>
    <property type="project" value="TreeGrafter"/>
</dbReference>
<evidence type="ECO:0000313" key="4">
    <source>
        <dbReference type="EMBL" id="KAK9889726.1"/>
    </source>
</evidence>
<feature type="domain" description="EF-hand" evidence="3">
    <location>
        <begin position="16"/>
        <end position="51"/>
    </location>
</feature>
<dbReference type="SUPFAM" id="SSF47473">
    <property type="entry name" value="EF-hand"/>
    <property type="match status" value="1"/>
</dbReference>
<evidence type="ECO:0000256" key="2">
    <source>
        <dbReference type="ARBA" id="ARBA00022837"/>
    </source>
</evidence>
<dbReference type="AlphaFoldDB" id="A0AAW1VBU4"/>
<dbReference type="Proteomes" id="UP001431783">
    <property type="component" value="Unassembled WGS sequence"/>
</dbReference>
<dbReference type="PANTHER" id="PTHR23048:SF0">
    <property type="entry name" value="CALMODULIN LIKE 3"/>
    <property type="match status" value="1"/>
</dbReference>
<comment type="caution">
    <text evidence="4">The sequence shown here is derived from an EMBL/GenBank/DDBJ whole genome shotgun (WGS) entry which is preliminary data.</text>
</comment>
<keyword evidence="2" id="KW-0106">Calcium</keyword>
<accession>A0AAW1VBU4</accession>
<dbReference type="PROSITE" id="PS50222">
    <property type="entry name" value="EF_HAND_2"/>
    <property type="match status" value="3"/>
</dbReference>
<dbReference type="InterPro" id="IPR011992">
    <property type="entry name" value="EF-hand-dom_pair"/>
</dbReference>
<dbReference type="GO" id="GO:0005509">
    <property type="term" value="F:calcium ion binding"/>
    <property type="evidence" value="ECO:0007669"/>
    <property type="project" value="InterPro"/>
</dbReference>
<protein>
    <recommendedName>
        <fullName evidence="3">EF-hand domain-containing protein</fullName>
    </recommendedName>
</protein>
<gene>
    <name evidence="4" type="ORF">WA026_007107</name>
</gene>
<dbReference type="PANTHER" id="PTHR23048">
    <property type="entry name" value="MYOSIN LIGHT CHAIN 1, 3"/>
    <property type="match status" value="1"/>
</dbReference>
<dbReference type="Gene3D" id="1.10.238.10">
    <property type="entry name" value="EF-hand"/>
    <property type="match status" value="1"/>
</dbReference>
<dbReference type="InterPro" id="IPR018247">
    <property type="entry name" value="EF_Hand_1_Ca_BS"/>
</dbReference>
<dbReference type="PROSITE" id="PS00018">
    <property type="entry name" value="EF_HAND_1"/>
    <property type="match status" value="3"/>
</dbReference>
<evidence type="ECO:0000313" key="5">
    <source>
        <dbReference type="Proteomes" id="UP001431783"/>
    </source>
</evidence>
<feature type="domain" description="EF-hand" evidence="3">
    <location>
        <begin position="130"/>
        <end position="160"/>
    </location>
</feature>
<dbReference type="InterPro" id="IPR002048">
    <property type="entry name" value="EF_hand_dom"/>
</dbReference>
<dbReference type="Pfam" id="PF13499">
    <property type="entry name" value="EF-hand_7"/>
    <property type="match status" value="2"/>
</dbReference>
<sequence>MEHRRSSSIKEQFTEKELQDLRTAFALCDRNQDGKVTKGEFKIMLNNLGIEILDDILQELINKASHNGTEIIDENDFLNWVKQIENSRPVLKADSCEDLMAAFKVFDLNKDGYITKDELKTAMETIGEVASDAQIDEFIIRADIDKDGKINYEEFVKLLS</sequence>
<evidence type="ECO:0000256" key="1">
    <source>
        <dbReference type="ARBA" id="ARBA00022737"/>
    </source>
</evidence>
<dbReference type="EMBL" id="JARQZJ010000123">
    <property type="protein sequence ID" value="KAK9889726.1"/>
    <property type="molecule type" value="Genomic_DNA"/>
</dbReference>
<dbReference type="FunFam" id="1.10.238.10:FF:000001">
    <property type="entry name" value="Calmodulin 1"/>
    <property type="match status" value="1"/>
</dbReference>
<dbReference type="CDD" id="cd00051">
    <property type="entry name" value="EFh"/>
    <property type="match status" value="2"/>
</dbReference>
<feature type="domain" description="EF-hand" evidence="3">
    <location>
        <begin position="94"/>
        <end position="129"/>
    </location>
</feature>
<reference evidence="4 5" key="1">
    <citation type="submission" date="2023-03" db="EMBL/GenBank/DDBJ databases">
        <title>Genome insight into feeding habits of ladybird beetles.</title>
        <authorList>
            <person name="Li H.-S."/>
            <person name="Huang Y.-H."/>
            <person name="Pang H."/>
        </authorList>
    </citation>
    <scope>NUCLEOTIDE SEQUENCE [LARGE SCALE GENOMIC DNA]</scope>
    <source>
        <strain evidence="4">SYSU_2023b</strain>
        <tissue evidence="4">Whole body</tissue>
    </source>
</reference>
<organism evidence="4 5">
    <name type="scientific">Henosepilachna vigintioctopunctata</name>
    <dbReference type="NCBI Taxonomy" id="420089"/>
    <lineage>
        <taxon>Eukaryota</taxon>
        <taxon>Metazoa</taxon>
        <taxon>Ecdysozoa</taxon>
        <taxon>Arthropoda</taxon>
        <taxon>Hexapoda</taxon>
        <taxon>Insecta</taxon>
        <taxon>Pterygota</taxon>
        <taxon>Neoptera</taxon>
        <taxon>Endopterygota</taxon>
        <taxon>Coleoptera</taxon>
        <taxon>Polyphaga</taxon>
        <taxon>Cucujiformia</taxon>
        <taxon>Coccinelloidea</taxon>
        <taxon>Coccinellidae</taxon>
        <taxon>Epilachninae</taxon>
        <taxon>Epilachnini</taxon>
        <taxon>Henosepilachna</taxon>
    </lineage>
</organism>
<evidence type="ECO:0000259" key="3">
    <source>
        <dbReference type="PROSITE" id="PS50222"/>
    </source>
</evidence>